<dbReference type="EMBL" id="LGUC01000001">
    <property type="protein sequence ID" value="KPN31777.1"/>
    <property type="molecule type" value="Genomic_DNA"/>
</dbReference>
<dbReference type="AlphaFoldDB" id="A0A0P7H0P5"/>
<sequence>MSADRIDDGHRLAQLLASELESGASADAFAVTDADPDVDPTPEGALAYRVRDTTIDEPIATVYVQPDRARVEFRAAPAAVADAATAAGLRVRPKAAEPPQTVVFVEDGAQVKRVLPAFEAALAAGD</sequence>
<feature type="domain" description="DUF7993" evidence="1">
    <location>
        <begin position="1"/>
        <end position="124"/>
    </location>
</feature>
<evidence type="ECO:0000259" key="1">
    <source>
        <dbReference type="Pfam" id="PF25956"/>
    </source>
</evidence>
<dbReference type="Pfam" id="PF25956">
    <property type="entry name" value="DUF7993"/>
    <property type="match status" value="1"/>
</dbReference>
<evidence type="ECO:0000313" key="2">
    <source>
        <dbReference type="EMBL" id="KPN31777.1"/>
    </source>
</evidence>
<organism evidence="2 3">
    <name type="scientific">Halolamina pelagica</name>
    <dbReference type="NCBI Taxonomy" id="699431"/>
    <lineage>
        <taxon>Archaea</taxon>
        <taxon>Methanobacteriati</taxon>
        <taxon>Methanobacteriota</taxon>
        <taxon>Stenosarchaea group</taxon>
        <taxon>Halobacteria</taxon>
        <taxon>Halobacteriales</taxon>
        <taxon>Haloferacaceae</taxon>
    </lineage>
</organism>
<dbReference type="STRING" id="699431.SY89_02530"/>
<reference evidence="3" key="1">
    <citation type="submission" date="2013-11" db="EMBL/GenBank/DDBJ databases">
        <authorList>
            <person name="Hoang H.T."/>
            <person name="Killian M.L."/>
            <person name="Madson D.M."/>
            <person name="Arruda P.H.E."/>
            <person name="Sun D."/>
            <person name="Schwartz K.J."/>
            <person name="Yoon K."/>
        </authorList>
    </citation>
    <scope>NUCLEOTIDE SEQUENCE [LARGE SCALE GENOMIC DNA]</scope>
    <source>
        <strain evidence="3">CDK2</strain>
    </source>
</reference>
<evidence type="ECO:0000313" key="3">
    <source>
        <dbReference type="Proteomes" id="UP000050535"/>
    </source>
</evidence>
<proteinExistence type="predicted"/>
<comment type="caution">
    <text evidence="2">The sequence shown here is derived from an EMBL/GenBank/DDBJ whole genome shotgun (WGS) entry which is preliminary data.</text>
</comment>
<dbReference type="InterPro" id="IPR058306">
    <property type="entry name" value="DUF7993"/>
</dbReference>
<accession>A0A0P7H0P5</accession>
<name>A0A0P7H0P5_9EURY</name>
<dbReference type="OrthoDB" id="242585at2157"/>
<dbReference type="RefSeq" id="WP_054584256.1">
    <property type="nucleotide sequence ID" value="NZ_LGUC01000001.1"/>
</dbReference>
<protein>
    <recommendedName>
        <fullName evidence="1">DUF7993 domain-containing protein</fullName>
    </recommendedName>
</protein>
<keyword evidence="3" id="KW-1185">Reference proteome</keyword>
<dbReference type="PATRIC" id="fig|699431.3.peg.2595"/>
<gene>
    <name evidence="2" type="ORF">SY89_02530</name>
</gene>
<dbReference type="Proteomes" id="UP000050535">
    <property type="component" value="Unassembled WGS sequence"/>
</dbReference>